<dbReference type="GO" id="GO:0009986">
    <property type="term" value="C:cell surface"/>
    <property type="evidence" value="ECO:0007669"/>
    <property type="project" value="UniProtKB-SubCell"/>
</dbReference>
<dbReference type="Proteomes" id="UP000515800">
    <property type="component" value="Chromosome"/>
</dbReference>
<evidence type="ECO:0000313" key="5">
    <source>
        <dbReference type="Proteomes" id="UP000515800"/>
    </source>
</evidence>
<keyword evidence="3" id="KW-1133">Transmembrane helix</keyword>
<name>A0A7G9T501_9LACO</name>
<proteinExistence type="predicted"/>
<dbReference type="EMBL" id="CP060724">
    <property type="protein sequence ID" value="QNN75176.1"/>
    <property type="molecule type" value="Genomic_DNA"/>
</dbReference>
<dbReference type="GO" id="GO:0030420">
    <property type="term" value="P:establishment of competence for transformation"/>
    <property type="evidence" value="ECO:0007669"/>
    <property type="project" value="UniProtKB-KW"/>
</dbReference>
<feature type="transmembrane region" description="Helical" evidence="3">
    <location>
        <begin position="7"/>
        <end position="31"/>
    </location>
</feature>
<evidence type="ECO:0000256" key="2">
    <source>
        <dbReference type="ARBA" id="ARBA00023287"/>
    </source>
</evidence>
<keyword evidence="5" id="KW-1185">Reference proteome</keyword>
<gene>
    <name evidence="4" type="ORF">H9L19_07365</name>
</gene>
<dbReference type="RefSeq" id="WP_187529011.1">
    <property type="nucleotide sequence ID" value="NZ_CP060724.1"/>
</dbReference>
<keyword evidence="3" id="KW-0812">Transmembrane</keyword>
<dbReference type="KEGG" id="wdi:H9L19_07365"/>
<dbReference type="AlphaFoldDB" id="A0A7G9T501"/>
<evidence type="ECO:0000313" key="4">
    <source>
        <dbReference type="EMBL" id="QNN75176.1"/>
    </source>
</evidence>
<protein>
    <submittedName>
        <fullName evidence="4">Prepilin-type N-terminal cleavage/methylation domain-containing protein</fullName>
    </submittedName>
</protein>
<reference evidence="4 5" key="1">
    <citation type="submission" date="2020-08" db="EMBL/GenBank/DDBJ databases">
        <title>Genome sequence of Weissella diestrammenae KACC 16890T.</title>
        <authorList>
            <person name="Hyun D.-W."/>
            <person name="Bae J.-W."/>
        </authorList>
    </citation>
    <scope>NUCLEOTIDE SEQUENCE [LARGE SCALE GENOMIC DNA]</scope>
    <source>
        <strain evidence="4 5">KACC 16890</strain>
    </source>
</reference>
<keyword evidence="3" id="KW-0472">Membrane</keyword>
<keyword evidence="2" id="KW-0178">Competence</keyword>
<evidence type="ECO:0000256" key="1">
    <source>
        <dbReference type="ARBA" id="ARBA00004241"/>
    </source>
</evidence>
<accession>A0A7G9T501</accession>
<comment type="subcellular location">
    <subcellularLocation>
        <location evidence="1">Cell surface</location>
    </subcellularLocation>
</comment>
<dbReference type="NCBIfam" id="TIGR02532">
    <property type="entry name" value="IV_pilin_GFxxxE"/>
    <property type="match status" value="1"/>
</dbReference>
<dbReference type="InterPro" id="IPR012902">
    <property type="entry name" value="N_methyl_site"/>
</dbReference>
<sequence length="169" mass="19425">MLKNKKAFTLVECMAALLVMGIIGHTVIILMRSVNQLTTRIMTQLSTGRVDRFVDDLNGFMFDFAYVDQSQKQSFGEAKLYSLAKRQYYYLVNRPNGLSLVSSEGGHLPVLNGIHVTKWTYNQQTLKHDVIFKYQRPIFNRLEMGRNKQSDLLCQEIPRTFSLPVVAED</sequence>
<dbReference type="Pfam" id="PF07963">
    <property type="entry name" value="N_methyl"/>
    <property type="match status" value="1"/>
</dbReference>
<organism evidence="4 5">
    <name type="scientific">Weissella diestrammenae</name>
    <dbReference type="NCBI Taxonomy" id="1162633"/>
    <lineage>
        <taxon>Bacteria</taxon>
        <taxon>Bacillati</taxon>
        <taxon>Bacillota</taxon>
        <taxon>Bacilli</taxon>
        <taxon>Lactobacillales</taxon>
        <taxon>Lactobacillaceae</taxon>
        <taxon>Weissella</taxon>
    </lineage>
</organism>
<evidence type="ECO:0000256" key="3">
    <source>
        <dbReference type="SAM" id="Phobius"/>
    </source>
</evidence>